<evidence type="ECO:0000313" key="1">
    <source>
        <dbReference type="EMBL" id="GAB97606.1"/>
    </source>
</evidence>
<dbReference type="PANTHER" id="PTHR43422">
    <property type="entry name" value="THIAMINE THIAZOLE SYNTHASE"/>
    <property type="match status" value="1"/>
</dbReference>
<dbReference type="Pfam" id="PF13450">
    <property type="entry name" value="NAD_binding_8"/>
    <property type="match status" value="1"/>
</dbReference>
<dbReference type="Gene3D" id="3.50.50.60">
    <property type="entry name" value="FAD/NAD(P)-binding domain"/>
    <property type="match status" value="1"/>
</dbReference>
<gene>
    <name evidence="1" type="ORF">KILIM_075_00250</name>
</gene>
<dbReference type="RefSeq" id="WP_006594138.1">
    <property type="nucleotide sequence ID" value="NZ_BAHD01000075.1"/>
</dbReference>
<dbReference type="AlphaFoldDB" id="K6WUS7"/>
<sequence>MLGAGITGLLAAAAASDCYEDVLVIERDTSVGGDVDSDARVLDRGGVPQYGQTHLMLAGGLAAIEDLVPGFTADLVALGARCADFGEAAALSAGSVRVANGSFDLPIVSGSRDMHERVLRSRVIGSGSVRLRAGVIARELLFDPGDQRVVGVRVSSPYANDEEELPADLLIDASGRGTRTHLDLAAHGYAPPREEVQRIDLRTTARRFRLRDTADPRHQRLIAIVQAGAAGDHRAGTALHVREREWAVGLSDYGRTHPPRDLAGFRAYARALPRPEIADLLDALEPLDAGCYFRTTANVRRYYEAIDRMPHGLVVLGDALASYDPGFGQGMTVAARQGRTLRTCLQEHSRDTGPRPLAQVFQPRAATDLKEAWDNVTRRHREITGTPPGRVPAAIGRYIESLLTAAADDPGLSATFLRFAHLTRPVSSLFTPAVVWRVARSRAARLRSAAAPTTERGKA</sequence>
<dbReference type="Proteomes" id="UP000008366">
    <property type="component" value="Unassembled WGS sequence"/>
</dbReference>
<reference evidence="1 2" key="1">
    <citation type="submission" date="2012-08" db="EMBL/GenBank/DDBJ databases">
        <title>Whole genome shotgun sequence of Kineosphaera limosa NBRC 100340.</title>
        <authorList>
            <person name="Yoshida I."/>
            <person name="Isaki S."/>
            <person name="Hosoyama A."/>
            <person name="Tsuchikane K."/>
            <person name="Katsumata H."/>
            <person name="Ando Y."/>
            <person name="Ohji S."/>
            <person name="Hamada M."/>
            <person name="Tamura T."/>
            <person name="Yamazoe A."/>
            <person name="Yamazaki S."/>
            <person name="Fujita N."/>
        </authorList>
    </citation>
    <scope>NUCLEOTIDE SEQUENCE [LARGE SCALE GENOMIC DNA]</scope>
    <source>
        <strain evidence="1 2">NBRC 100340</strain>
    </source>
</reference>
<dbReference type="SUPFAM" id="SSF51905">
    <property type="entry name" value="FAD/NAD(P)-binding domain"/>
    <property type="match status" value="1"/>
</dbReference>
<evidence type="ECO:0000313" key="2">
    <source>
        <dbReference type="Proteomes" id="UP000008366"/>
    </source>
</evidence>
<keyword evidence="2" id="KW-1185">Reference proteome</keyword>
<organism evidence="1 2">
    <name type="scientific">Kineosphaera limosa NBRC 100340</name>
    <dbReference type="NCBI Taxonomy" id="1184609"/>
    <lineage>
        <taxon>Bacteria</taxon>
        <taxon>Bacillati</taxon>
        <taxon>Actinomycetota</taxon>
        <taxon>Actinomycetes</taxon>
        <taxon>Micrococcales</taxon>
        <taxon>Dermatophilaceae</taxon>
        <taxon>Kineosphaera</taxon>
    </lineage>
</organism>
<evidence type="ECO:0008006" key="3">
    <source>
        <dbReference type="Google" id="ProtNLM"/>
    </source>
</evidence>
<dbReference type="InterPro" id="IPR036188">
    <property type="entry name" value="FAD/NAD-bd_sf"/>
</dbReference>
<comment type="caution">
    <text evidence="1">The sequence shown here is derived from an EMBL/GenBank/DDBJ whole genome shotgun (WGS) entry which is preliminary data.</text>
</comment>
<dbReference type="PANTHER" id="PTHR43422:SF3">
    <property type="entry name" value="THIAMINE THIAZOLE SYNTHASE"/>
    <property type="match status" value="1"/>
</dbReference>
<dbReference type="OrthoDB" id="9790035at2"/>
<accession>K6WUS7</accession>
<name>K6WUS7_9MICO</name>
<proteinExistence type="predicted"/>
<dbReference type="eggNOG" id="COG0654">
    <property type="taxonomic scope" value="Bacteria"/>
</dbReference>
<dbReference type="STRING" id="1184609.KILIM_075_00250"/>
<dbReference type="EMBL" id="BAHD01000075">
    <property type="protein sequence ID" value="GAB97606.1"/>
    <property type="molecule type" value="Genomic_DNA"/>
</dbReference>
<dbReference type="Gene3D" id="3.30.9.100">
    <property type="match status" value="1"/>
</dbReference>
<protein>
    <recommendedName>
        <fullName evidence="3">Oxidoreductase</fullName>
    </recommendedName>
</protein>